<evidence type="ECO:0000313" key="3">
    <source>
        <dbReference type="EMBL" id="CUR42494.1"/>
    </source>
</evidence>
<evidence type="ECO:0000256" key="1">
    <source>
        <dbReference type="SAM" id="MobiDB-lite"/>
    </source>
</evidence>
<feature type="region of interest" description="Disordered" evidence="1">
    <location>
        <begin position="152"/>
        <end position="187"/>
    </location>
</feature>
<proteinExistence type="predicted"/>
<dbReference type="AlphaFoldDB" id="A0A0U5JXZ4"/>
<feature type="compositionally biased region" description="Basic and acidic residues" evidence="1">
    <location>
        <begin position="152"/>
        <end position="169"/>
    </location>
</feature>
<dbReference type="RefSeq" id="WP_102816989.1">
    <property type="nucleotide sequence ID" value="NZ_LN887685.1"/>
</dbReference>
<organism evidence="3 4">
    <name type="scientific">Limosilactobacillus reuteri</name>
    <name type="common">Lactobacillus reuteri</name>
    <dbReference type="NCBI Taxonomy" id="1598"/>
    <lineage>
        <taxon>Bacteria</taxon>
        <taxon>Bacillati</taxon>
        <taxon>Bacillota</taxon>
        <taxon>Bacilli</taxon>
        <taxon>Lactobacillales</taxon>
        <taxon>Lactobacillaceae</taxon>
        <taxon>Limosilactobacillus</taxon>
    </lineage>
</organism>
<sequence>MNRIDIFNNTIDLLLSVKWTHKITAIHYDRLCKYDTVIKWCKICSSILSSGSIASLFAWNSLLSKIIAIIGSLTFTATELISNKFLLEKNKVSLFNSKEELWSISVELTSLARSINASSDEDNLMEFIDEYTEILNKVKNIQMGLPSASNKDIKKADKAINTDHDDNNWENKSSMLPPDLRKFNEEK</sequence>
<accession>A0A0U5JXZ4</accession>
<dbReference type="EMBL" id="LN887685">
    <property type="protein sequence ID" value="CUR42494.1"/>
    <property type="molecule type" value="Genomic_DNA"/>
</dbReference>
<feature type="domain" description="SMODS and SLOG-associating 2TM effector" evidence="2">
    <location>
        <begin position="17"/>
        <end position="165"/>
    </location>
</feature>
<evidence type="ECO:0000259" key="2">
    <source>
        <dbReference type="Pfam" id="PF18186"/>
    </source>
</evidence>
<reference evidence="4" key="1">
    <citation type="submission" date="2015-10" db="EMBL/GenBank/DDBJ databases">
        <authorList>
            <person name="Crossman L.C."/>
        </authorList>
    </citation>
    <scope>NUCLEOTIDE SEQUENCE [LARGE SCALE GENOMIC DNA]</scope>
    <source>
        <strain evidence="4">20-2</strain>
    </source>
</reference>
<gene>
    <name evidence="3" type="ORF">LRLP16767_LR202_02154</name>
</gene>
<dbReference type="Pfam" id="PF18186">
    <property type="entry name" value="SLATT_4"/>
    <property type="match status" value="1"/>
</dbReference>
<dbReference type="Proteomes" id="UP000235484">
    <property type="component" value="Unassembled WGS sequence"/>
</dbReference>
<dbReference type="InterPro" id="IPR040811">
    <property type="entry name" value="SLATT_4"/>
</dbReference>
<name>A0A0U5JXZ4_LIMRT</name>
<protein>
    <recommendedName>
        <fullName evidence="2">SMODS and SLOG-associating 2TM effector domain-containing protein</fullName>
    </recommendedName>
</protein>
<evidence type="ECO:0000313" key="4">
    <source>
        <dbReference type="Proteomes" id="UP000235484"/>
    </source>
</evidence>
<dbReference type="NCBIfam" id="NF033632">
    <property type="entry name" value="SLATT_4"/>
    <property type="match status" value="1"/>
</dbReference>